<evidence type="ECO:0000256" key="1">
    <source>
        <dbReference type="SAM" id="MobiDB-lite"/>
    </source>
</evidence>
<protein>
    <submittedName>
        <fullName evidence="2">Uncharacterized protein</fullName>
    </submittedName>
</protein>
<proteinExistence type="predicted"/>
<dbReference type="AlphaFoldDB" id="A0A3M7MC01"/>
<name>A0A3M7MC01_9PLEO</name>
<reference evidence="2 3" key="1">
    <citation type="journal article" date="2014" name="PLoS ONE">
        <title>De novo Genome Assembly of the Fungal Plant Pathogen Pyrenophora semeniperda.</title>
        <authorList>
            <person name="Soliai M.M."/>
            <person name="Meyer S.E."/>
            <person name="Udall J.A."/>
            <person name="Elzinga D.E."/>
            <person name="Hermansen R.A."/>
            <person name="Bodily P.M."/>
            <person name="Hart A.A."/>
            <person name="Coleman C.E."/>
        </authorList>
    </citation>
    <scope>NUCLEOTIDE SEQUENCE [LARGE SCALE GENOMIC DNA]</scope>
    <source>
        <strain evidence="2 3">CCB06</strain>
        <tissue evidence="2">Mycelium</tissue>
    </source>
</reference>
<feature type="compositionally biased region" description="Basic and acidic residues" evidence="1">
    <location>
        <begin position="38"/>
        <end position="57"/>
    </location>
</feature>
<feature type="region of interest" description="Disordered" evidence="1">
    <location>
        <begin position="100"/>
        <end position="129"/>
    </location>
</feature>
<organism evidence="2 3">
    <name type="scientific">Pyrenophora seminiperda CCB06</name>
    <dbReference type="NCBI Taxonomy" id="1302712"/>
    <lineage>
        <taxon>Eukaryota</taxon>
        <taxon>Fungi</taxon>
        <taxon>Dikarya</taxon>
        <taxon>Ascomycota</taxon>
        <taxon>Pezizomycotina</taxon>
        <taxon>Dothideomycetes</taxon>
        <taxon>Pleosporomycetidae</taxon>
        <taxon>Pleosporales</taxon>
        <taxon>Pleosporineae</taxon>
        <taxon>Pleosporaceae</taxon>
        <taxon>Pyrenophora</taxon>
    </lineage>
</organism>
<gene>
    <name evidence="2" type="ORF">GMOD_00009235</name>
</gene>
<dbReference type="OrthoDB" id="3798749at2759"/>
<dbReference type="EMBL" id="KE747828">
    <property type="protein sequence ID" value="RMZ71884.1"/>
    <property type="molecule type" value="Genomic_DNA"/>
</dbReference>
<evidence type="ECO:0000313" key="3">
    <source>
        <dbReference type="Proteomes" id="UP000265663"/>
    </source>
</evidence>
<evidence type="ECO:0000313" key="2">
    <source>
        <dbReference type="EMBL" id="RMZ71884.1"/>
    </source>
</evidence>
<feature type="region of interest" description="Disordered" evidence="1">
    <location>
        <begin position="1"/>
        <end position="84"/>
    </location>
</feature>
<accession>A0A3M7MC01</accession>
<dbReference type="Proteomes" id="UP000265663">
    <property type="component" value="Unassembled WGS sequence"/>
</dbReference>
<sequence>MGFQRNIRRINMGPATGKEKRGRRSRSKAAVLASELPKISESRSKTKASDVASDTREGASQSTPITLDSDDSEPIPELPKEHRRNAAMRKKALTSIHPAYEGSGLMYENRPLSSSEDDTPTKMQAAKGS</sequence>
<keyword evidence="3" id="KW-1185">Reference proteome</keyword>